<dbReference type="OrthoDB" id="9806195at2"/>
<dbReference type="Pfam" id="PF00175">
    <property type="entry name" value="NAD_binding_1"/>
    <property type="match status" value="1"/>
</dbReference>
<keyword evidence="2" id="KW-0411">Iron-sulfur</keyword>
<keyword evidence="6" id="KW-0223">Dioxygenase</keyword>
<dbReference type="PRINTS" id="PR00371">
    <property type="entry name" value="FPNCR"/>
</dbReference>
<keyword evidence="6" id="KW-0560">Oxidoreductase</keyword>
<dbReference type="InterPro" id="IPR050415">
    <property type="entry name" value="MRET"/>
</dbReference>
<dbReference type="SUPFAM" id="SSF54292">
    <property type="entry name" value="2Fe-2S ferredoxin-like"/>
    <property type="match status" value="1"/>
</dbReference>
<dbReference type="GO" id="GO:0051537">
    <property type="term" value="F:2 iron, 2 sulfur cluster binding"/>
    <property type="evidence" value="ECO:0007669"/>
    <property type="project" value="UniProtKB-KW"/>
</dbReference>
<evidence type="ECO:0000256" key="1">
    <source>
        <dbReference type="ARBA" id="ARBA00001974"/>
    </source>
</evidence>
<dbReference type="InterPro" id="IPR001709">
    <property type="entry name" value="Flavoprot_Pyr_Nucl_cyt_Rdtase"/>
</dbReference>
<accession>A0A3P4AWK5</accession>
<comment type="cofactor">
    <cofactor evidence="1">
        <name>FAD</name>
        <dbReference type="ChEBI" id="CHEBI:57692"/>
    </cofactor>
</comment>
<dbReference type="PRINTS" id="PR00410">
    <property type="entry name" value="PHEHYDRXLASE"/>
</dbReference>
<dbReference type="InterPro" id="IPR039261">
    <property type="entry name" value="FNR_nucleotide-bd"/>
</dbReference>
<dbReference type="InterPro" id="IPR001433">
    <property type="entry name" value="OxRdtase_FAD/NAD-bd"/>
</dbReference>
<dbReference type="InterPro" id="IPR001041">
    <property type="entry name" value="2Fe-2S_ferredoxin-type"/>
</dbReference>
<sequence length="332" mass="35707">MHDITAIFEDGRTVRFSARPGEVVYQAAYRASVQLAHDCLEGACGECKAWCTAGEFELDDYSDEALSRDERSQGQTLLCKMLPRSSCVVELPYPSGFQAGSAPASIEARLADIERVSSTVVRTRLETAQPLDFLPGQYANLSVPGAGVSRAYSFANPPGRNLLEFFHKLVPEGAMSTYLAQRAAAGDALELTPPSGHFYLRGNGRPLLMIAGGTGLAPFLSMLGQLARRPEAAPPIRLLVGANAAAEFFADEQLAELARALPLEIERIAVSGEGWAGATGHVTGLLRDDMLRDAPDVYLCGPPPMIEACAGWLAARDVDRRRVRAEKFLPSA</sequence>
<dbReference type="PROSITE" id="PS51384">
    <property type="entry name" value="FAD_FR"/>
    <property type="match status" value="1"/>
</dbReference>
<protein>
    <submittedName>
        <fullName evidence="6">Benzoate 1,2-dioxygenase electron transfer component</fullName>
    </submittedName>
</protein>
<dbReference type="RefSeq" id="WP_124077626.1">
    <property type="nucleotide sequence ID" value="NZ_UWPJ01000005.1"/>
</dbReference>
<keyword evidence="2" id="KW-0479">Metal-binding</keyword>
<dbReference type="PANTHER" id="PTHR47354">
    <property type="entry name" value="NADH OXIDOREDUCTASE HCR"/>
    <property type="match status" value="1"/>
</dbReference>
<dbReference type="Gene3D" id="2.40.30.10">
    <property type="entry name" value="Translation factors"/>
    <property type="match status" value="1"/>
</dbReference>
<dbReference type="PANTHER" id="PTHR47354:SF5">
    <property type="entry name" value="PROTEIN RFBI"/>
    <property type="match status" value="1"/>
</dbReference>
<dbReference type="Pfam" id="PF00111">
    <property type="entry name" value="Fer2"/>
    <property type="match status" value="1"/>
</dbReference>
<organism evidence="6 7">
    <name type="scientific">Pigmentiphaga humi</name>
    <dbReference type="NCBI Taxonomy" id="2478468"/>
    <lineage>
        <taxon>Bacteria</taxon>
        <taxon>Pseudomonadati</taxon>
        <taxon>Pseudomonadota</taxon>
        <taxon>Betaproteobacteria</taxon>
        <taxon>Burkholderiales</taxon>
        <taxon>Alcaligenaceae</taxon>
        <taxon>Pigmentiphaga</taxon>
    </lineage>
</organism>
<evidence type="ECO:0000313" key="7">
    <source>
        <dbReference type="Proteomes" id="UP000277294"/>
    </source>
</evidence>
<dbReference type="SUPFAM" id="SSF63380">
    <property type="entry name" value="Riboflavin synthase domain-like"/>
    <property type="match status" value="1"/>
</dbReference>
<reference evidence="6 7" key="1">
    <citation type="submission" date="2018-10" db="EMBL/GenBank/DDBJ databases">
        <authorList>
            <person name="Criscuolo A."/>
        </authorList>
    </citation>
    <scope>NUCLEOTIDE SEQUENCE [LARGE SCALE GENOMIC DNA]</scope>
    <source>
        <strain evidence="6">DnA1</strain>
    </source>
</reference>
<keyword evidence="7" id="KW-1185">Reference proteome</keyword>
<feature type="domain" description="2Fe-2S ferredoxin-type" evidence="4">
    <location>
        <begin position="2"/>
        <end position="95"/>
    </location>
</feature>
<dbReference type="Pfam" id="PF00970">
    <property type="entry name" value="FAD_binding_6"/>
    <property type="match status" value="1"/>
</dbReference>
<evidence type="ECO:0000256" key="2">
    <source>
        <dbReference type="ARBA" id="ARBA00022714"/>
    </source>
</evidence>
<dbReference type="InterPro" id="IPR017938">
    <property type="entry name" value="Riboflavin_synthase-like_b-brl"/>
</dbReference>
<dbReference type="InterPro" id="IPR008333">
    <property type="entry name" value="Cbr1-like_FAD-bd_dom"/>
</dbReference>
<dbReference type="AlphaFoldDB" id="A0A3P4AWK5"/>
<dbReference type="GO" id="GO:0051213">
    <property type="term" value="F:dioxygenase activity"/>
    <property type="evidence" value="ECO:0007669"/>
    <property type="project" value="UniProtKB-KW"/>
</dbReference>
<dbReference type="InterPro" id="IPR012675">
    <property type="entry name" value="Beta-grasp_dom_sf"/>
</dbReference>
<keyword evidence="2" id="KW-0408">Iron</keyword>
<dbReference type="SUPFAM" id="SSF52343">
    <property type="entry name" value="Ferredoxin reductase-like, C-terminal NADP-linked domain"/>
    <property type="match status" value="1"/>
</dbReference>
<evidence type="ECO:0000259" key="5">
    <source>
        <dbReference type="PROSITE" id="PS51384"/>
    </source>
</evidence>
<feature type="domain" description="FAD-binding FR-type" evidence="5">
    <location>
        <begin position="103"/>
        <end position="201"/>
    </location>
</feature>
<dbReference type="InterPro" id="IPR036010">
    <property type="entry name" value="2Fe-2S_ferredoxin-like_sf"/>
</dbReference>
<dbReference type="Gene3D" id="3.10.20.30">
    <property type="match status" value="1"/>
</dbReference>
<evidence type="ECO:0000259" key="4">
    <source>
        <dbReference type="PROSITE" id="PS51085"/>
    </source>
</evidence>
<proteinExistence type="predicted"/>
<evidence type="ECO:0000313" key="6">
    <source>
        <dbReference type="EMBL" id="VCU68413.1"/>
    </source>
</evidence>
<gene>
    <name evidence="6" type="primary">benC</name>
    <name evidence="6" type="ORF">PIGHUM_00464</name>
</gene>
<name>A0A3P4AWK5_9BURK</name>
<dbReference type="InterPro" id="IPR017927">
    <property type="entry name" value="FAD-bd_FR_type"/>
</dbReference>
<comment type="cofactor">
    <cofactor evidence="3">
        <name>[2Fe-2S] cluster</name>
        <dbReference type="ChEBI" id="CHEBI:190135"/>
    </cofactor>
</comment>
<dbReference type="Gene3D" id="3.40.50.80">
    <property type="entry name" value="Nucleotide-binding domain of ferredoxin-NADP reductase (FNR) module"/>
    <property type="match status" value="1"/>
</dbReference>
<keyword evidence="2" id="KW-0001">2Fe-2S</keyword>
<evidence type="ECO:0000256" key="3">
    <source>
        <dbReference type="ARBA" id="ARBA00034078"/>
    </source>
</evidence>
<dbReference type="CDD" id="cd00207">
    <property type="entry name" value="fer2"/>
    <property type="match status" value="1"/>
</dbReference>
<dbReference type="PROSITE" id="PS51085">
    <property type="entry name" value="2FE2S_FER_2"/>
    <property type="match status" value="1"/>
</dbReference>
<dbReference type="Proteomes" id="UP000277294">
    <property type="component" value="Unassembled WGS sequence"/>
</dbReference>
<dbReference type="EMBL" id="UWPJ01000005">
    <property type="protein sequence ID" value="VCU68413.1"/>
    <property type="molecule type" value="Genomic_DNA"/>
</dbReference>